<dbReference type="InterPro" id="IPR056463">
    <property type="entry name" value="DUF7373_C"/>
</dbReference>
<feature type="signal peptide" evidence="1">
    <location>
        <begin position="1"/>
        <end position="27"/>
    </location>
</feature>
<keyword evidence="1" id="KW-0732">Signal</keyword>
<dbReference type="EMBL" id="VMSD01000001">
    <property type="protein sequence ID" value="KAF0849194.1"/>
    <property type="molecule type" value="Genomic_DNA"/>
</dbReference>
<dbReference type="Proteomes" id="UP000798951">
    <property type="component" value="Unassembled WGS sequence"/>
</dbReference>
<feature type="chain" id="PRO_5045788368" evidence="1">
    <location>
        <begin position="28"/>
        <end position="417"/>
    </location>
</feature>
<evidence type="ECO:0000259" key="2">
    <source>
        <dbReference type="Pfam" id="PF24088"/>
    </source>
</evidence>
<evidence type="ECO:0000313" key="5">
    <source>
        <dbReference type="Proteomes" id="UP000798951"/>
    </source>
</evidence>
<accession>A0ABQ6YTR5</accession>
<gene>
    <name evidence="4" type="ORF">FNL39_101631</name>
</gene>
<name>A0ABQ6YTR5_9NOCA</name>
<organism evidence="4 5">
    <name type="scientific">Nocardia caishijiensis</name>
    <dbReference type="NCBI Taxonomy" id="184756"/>
    <lineage>
        <taxon>Bacteria</taxon>
        <taxon>Bacillati</taxon>
        <taxon>Actinomycetota</taxon>
        <taxon>Actinomycetes</taxon>
        <taxon>Mycobacteriales</taxon>
        <taxon>Nocardiaceae</taxon>
        <taxon>Nocardia</taxon>
    </lineage>
</organism>
<protein>
    <submittedName>
        <fullName evidence="4">Uncharacterized protein</fullName>
    </submittedName>
</protein>
<sequence>MMPPRHTRPLALLATSILMTCGAIALAVDDHELAGRAVPVMTVPELSALSTGKFRTVPQRNDNLVVRRKADAFSAESRRMLAYLAQPTDIDPEVDILETTEIFGEASDEDDAFARNLPTGFAAVAARHRVVGGVLTIRQNYNQSGTFTPRGRKAIFVGVLRLPDEDAARAVGAELAAAASAQTPGQHSIPVPDLAQTLLGSADDELGDSFTAHGKYVVITRIRIPGPDAGLLATQTARILDKQFTLLDEYVPSRADDIPGLPELSDELAESALPSGDGLYGRFGQHLAGVYGPRAHAHLERNSSAAATAFADAGVDLIARDGGIVYRTRDLAAAFRLQLALTEPEPTDQPVPTPARLVDARCFESKHSMGPDGTYFSCVVVYGRYVGVVRTRYGDPKTEWTLHQAISAQYAIIARSE</sequence>
<dbReference type="Pfam" id="PF24088">
    <property type="entry name" value="DUF7373"/>
    <property type="match status" value="1"/>
</dbReference>
<evidence type="ECO:0000256" key="1">
    <source>
        <dbReference type="SAM" id="SignalP"/>
    </source>
</evidence>
<proteinExistence type="predicted"/>
<feature type="domain" description="DUF7373" evidence="3">
    <location>
        <begin position="288"/>
        <end position="416"/>
    </location>
</feature>
<comment type="caution">
    <text evidence="4">The sequence shown here is derived from an EMBL/GenBank/DDBJ whole genome shotgun (WGS) entry which is preliminary data.</text>
</comment>
<feature type="domain" description="DUF7373" evidence="2">
    <location>
        <begin position="69"/>
        <end position="262"/>
    </location>
</feature>
<keyword evidence="5" id="KW-1185">Reference proteome</keyword>
<dbReference type="InterPro" id="IPR055797">
    <property type="entry name" value="DUF7373"/>
</dbReference>
<dbReference type="Pfam" id="PF24092">
    <property type="entry name" value="DUF7373_C"/>
    <property type="match status" value="1"/>
</dbReference>
<evidence type="ECO:0000259" key="3">
    <source>
        <dbReference type="Pfam" id="PF24092"/>
    </source>
</evidence>
<evidence type="ECO:0000313" key="4">
    <source>
        <dbReference type="EMBL" id="KAF0849194.1"/>
    </source>
</evidence>
<reference evidence="4 5" key="1">
    <citation type="submission" date="2019-07" db="EMBL/GenBank/DDBJ databases">
        <title>Genomic Encyclopedia of Type Strains, Phase IV (KMG-IV): sequencing the most valuable type-strain genomes for metagenomic binning, comparative biology and taxonomic classification.</title>
        <authorList>
            <person name="Goeker M."/>
        </authorList>
    </citation>
    <scope>NUCLEOTIDE SEQUENCE [LARGE SCALE GENOMIC DNA]</scope>
    <source>
        <strain evidence="4 5">DSM 44831</strain>
    </source>
</reference>